<proteinExistence type="predicted"/>
<dbReference type="AlphaFoldDB" id="A0A1I7WRJ0"/>
<protein>
    <submittedName>
        <fullName evidence="2">Uncharacterized protein</fullName>
    </submittedName>
</protein>
<dbReference type="WBParaSite" id="Hba_07759">
    <property type="protein sequence ID" value="Hba_07759"/>
    <property type="gene ID" value="Hba_07759"/>
</dbReference>
<sequence>MNSSVVNKTSTCPFAKASNYSTKACHRYSNPRLLGIGSVKSPRRAANLYVCQ</sequence>
<evidence type="ECO:0000313" key="1">
    <source>
        <dbReference type="Proteomes" id="UP000095283"/>
    </source>
</evidence>
<name>A0A1I7WRJ0_HETBA</name>
<keyword evidence="1" id="KW-1185">Reference proteome</keyword>
<dbReference type="Proteomes" id="UP000095283">
    <property type="component" value="Unplaced"/>
</dbReference>
<organism evidence="1 2">
    <name type="scientific">Heterorhabditis bacteriophora</name>
    <name type="common">Entomopathogenic nematode worm</name>
    <dbReference type="NCBI Taxonomy" id="37862"/>
    <lineage>
        <taxon>Eukaryota</taxon>
        <taxon>Metazoa</taxon>
        <taxon>Ecdysozoa</taxon>
        <taxon>Nematoda</taxon>
        <taxon>Chromadorea</taxon>
        <taxon>Rhabditida</taxon>
        <taxon>Rhabditina</taxon>
        <taxon>Rhabditomorpha</taxon>
        <taxon>Strongyloidea</taxon>
        <taxon>Heterorhabditidae</taxon>
        <taxon>Heterorhabditis</taxon>
    </lineage>
</organism>
<accession>A0A1I7WRJ0</accession>
<evidence type="ECO:0000313" key="2">
    <source>
        <dbReference type="WBParaSite" id="Hba_07759"/>
    </source>
</evidence>
<reference evidence="2" key="1">
    <citation type="submission" date="2016-11" db="UniProtKB">
        <authorList>
            <consortium name="WormBaseParasite"/>
        </authorList>
    </citation>
    <scope>IDENTIFICATION</scope>
</reference>